<protein>
    <submittedName>
        <fullName evidence="1">Uncharacterized protein</fullName>
    </submittedName>
</protein>
<sequence>MWRPVLSTMLMQRMRLRRSKNVAAACVTASESGDHNIRRTRSPPCLKLVKHHQIGQPSLCAIKAVLYSRPTDVSTFFCHRLLHLNQSL</sequence>
<keyword evidence="2" id="KW-1185">Reference proteome</keyword>
<reference evidence="1" key="1">
    <citation type="submission" date="2023-11" db="EMBL/GenBank/DDBJ databases">
        <authorList>
            <person name="De Vega J J."/>
            <person name="De Vega J J."/>
        </authorList>
    </citation>
    <scope>NUCLEOTIDE SEQUENCE</scope>
</reference>
<dbReference type="AlphaFoldDB" id="A0AAD2HC04"/>
<evidence type="ECO:0000313" key="1">
    <source>
        <dbReference type="EMBL" id="CAK5272043.1"/>
    </source>
</evidence>
<accession>A0AAD2HC04</accession>
<organism evidence="1 2">
    <name type="scientific">Mycena citricolor</name>
    <dbReference type="NCBI Taxonomy" id="2018698"/>
    <lineage>
        <taxon>Eukaryota</taxon>
        <taxon>Fungi</taxon>
        <taxon>Dikarya</taxon>
        <taxon>Basidiomycota</taxon>
        <taxon>Agaricomycotina</taxon>
        <taxon>Agaricomycetes</taxon>
        <taxon>Agaricomycetidae</taxon>
        <taxon>Agaricales</taxon>
        <taxon>Marasmiineae</taxon>
        <taxon>Mycenaceae</taxon>
        <taxon>Mycena</taxon>
    </lineage>
</organism>
<name>A0AAD2HC04_9AGAR</name>
<dbReference type="EMBL" id="CAVNYO010000181">
    <property type="protein sequence ID" value="CAK5272043.1"/>
    <property type="molecule type" value="Genomic_DNA"/>
</dbReference>
<evidence type="ECO:0000313" key="2">
    <source>
        <dbReference type="Proteomes" id="UP001295794"/>
    </source>
</evidence>
<gene>
    <name evidence="1" type="ORF">MYCIT1_LOCUS17557</name>
</gene>
<comment type="caution">
    <text evidence="1">The sequence shown here is derived from an EMBL/GenBank/DDBJ whole genome shotgun (WGS) entry which is preliminary data.</text>
</comment>
<dbReference type="Proteomes" id="UP001295794">
    <property type="component" value="Unassembled WGS sequence"/>
</dbReference>
<proteinExistence type="predicted"/>